<dbReference type="GO" id="GO:0006465">
    <property type="term" value="P:signal peptide processing"/>
    <property type="evidence" value="ECO:0007669"/>
    <property type="project" value="TreeGrafter"/>
</dbReference>
<dbReference type="Pfam" id="PF01478">
    <property type="entry name" value="Peptidase_A24"/>
    <property type="match status" value="1"/>
</dbReference>
<dbReference type="Gene3D" id="1.20.120.1220">
    <property type="match status" value="1"/>
</dbReference>
<evidence type="ECO:0000256" key="9">
    <source>
        <dbReference type="ARBA" id="ARBA00022692"/>
    </source>
</evidence>
<evidence type="ECO:0000256" key="16">
    <source>
        <dbReference type="ARBA" id="ARBA00071870"/>
    </source>
</evidence>
<organism evidence="22">
    <name type="scientific">Cupriavidus taiwanensis</name>
    <dbReference type="NCBI Taxonomy" id="164546"/>
    <lineage>
        <taxon>Bacteria</taxon>
        <taxon>Pseudomonadati</taxon>
        <taxon>Pseudomonadota</taxon>
        <taxon>Betaproteobacteria</taxon>
        <taxon>Burkholderiales</taxon>
        <taxon>Burkholderiaceae</taxon>
        <taxon>Cupriavidus</taxon>
    </lineage>
</organism>
<keyword evidence="5 18" id="KW-0489">Methyltransferase</keyword>
<dbReference type="InterPro" id="IPR014032">
    <property type="entry name" value="Peptidase_A24A_bac"/>
</dbReference>
<keyword evidence="4" id="KW-0997">Cell inner membrane</keyword>
<dbReference type="EC" id="2.1.1.-" evidence="18"/>
<dbReference type="PANTHER" id="PTHR30487:SF0">
    <property type="entry name" value="PREPILIN LEADER PEPTIDASE_N-METHYLTRANSFERASE-RELATED"/>
    <property type="match status" value="1"/>
</dbReference>
<protein>
    <recommendedName>
        <fullName evidence="16 18">Prepilin leader peptidase/N-methyltransferase</fullName>
        <ecNumber evidence="18">2.1.1.-</ecNumber>
        <ecNumber evidence="15 18">3.4.23.43</ecNumber>
    </recommendedName>
</protein>
<evidence type="ECO:0000259" key="21">
    <source>
        <dbReference type="Pfam" id="PF06750"/>
    </source>
</evidence>
<dbReference type="EMBL" id="OFSQ01000016">
    <property type="protein sequence ID" value="SOY51200.1"/>
    <property type="molecule type" value="Genomic_DNA"/>
</dbReference>
<feature type="transmembrane region" description="Helical" evidence="19">
    <location>
        <begin position="250"/>
        <end position="268"/>
    </location>
</feature>
<keyword evidence="13 18" id="KW-0511">Multifunctional enzyme</keyword>
<evidence type="ECO:0000313" key="22">
    <source>
        <dbReference type="EMBL" id="SOY51200.1"/>
    </source>
</evidence>
<evidence type="ECO:0000256" key="19">
    <source>
        <dbReference type="SAM" id="Phobius"/>
    </source>
</evidence>
<evidence type="ECO:0000256" key="7">
    <source>
        <dbReference type="ARBA" id="ARBA00022679"/>
    </source>
</evidence>
<evidence type="ECO:0000256" key="8">
    <source>
        <dbReference type="ARBA" id="ARBA00022691"/>
    </source>
</evidence>
<gene>
    <name evidence="22" type="primary">pilD</name>
    <name evidence="22" type="ORF">CBM2587_A230183</name>
</gene>
<dbReference type="AlphaFoldDB" id="A0A375BS08"/>
<keyword evidence="6 18" id="KW-0645">Protease</keyword>
<dbReference type="GO" id="GO:0032259">
    <property type="term" value="P:methylation"/>
    <property type="evidence" value="ECO:0007669"/>
    <property type="project" value="UniProtKB-KW"/>
</dbReference>
<dbReference type="PRINTS" id="PR00864">
    <property type="entry name" value="PREPILNPTASE"/>
</dbReference>
<comment type="function">
    <text evidence="18">Plays an essential role in type IV pili and type II pseudopili formation by proteolytically removing the leader sequence from substrate proteins and subsequently monomethylating the alpha-amino group of the newly exposed N-terminal phenylalanine.</text>
</comment>
<feature type="domain" description="Prepilin type IV endopeptidase peptidase" evidence="20">
    <location>
        <begin position="154"/>
        <end position="263"/>
    </location>
</feature>
<evidence type="ECO:0000256" key="6">
    <source>
        <dbReference type="ARBA" id="ARBA00022670"/>
    </source>
</evidence>
<dbReference type="FunFam" id="1.20.120.1220:FF:000001">
    <property type="entry name" value="Type 4 prepilin-like proteins leader peptide-processing enzyme"/>
    <property type="match status" value="1"/>
</dbReference>
<proteinExistence type="inferred from homology"/>
<feature type="transmembrane region" description="Helical" evidence="19">
    <location>
        <begin position="178"/>
        <end position="196"/>
    </location>
</feature>
<evidence type="ECO:0000256" key="10">
    <source>
        <dbReference type="ARBA" id="ARBA00022801"/>
    </source>
</evidence>
<dbReference type="GO" id="GO:0005886">
    <property type="term" value="C:plasma membrane"/>
    <property type="evidence" value="ECO:0007669"/>
    <property type="project" value="UniProtKB-SubCell"/>
</dbReference>
<dbReference type="InterPro" id="IPR050882">
    <property type="entry name" value="Prepilin_peptidase/N-MTase"/>
</dbReference>
<sequence length="303" mass="32427">MQFAWSASPYPAGAATGTAPLLHALTALPPVFLVAAAALLGLVVGSFLNVVIHRVPRMMERDEANYIAELRGDPLPYPGRYNLMVPRSACPHCGHAIAPWENVPVLSYLLLRGRCSACKAPISVRYPLVELACAVLSALVAWRFGPGAQALAALVLVWGLLALTMIDADTQLLPDQITLPLLWIGLLLNVAGLFVALPDAVIGAAAGYLVLWLAYWLFRLLRGKEGMGFGDFKLMAALGAWFGWQALPALVLLSSVAGVVFGLVNIALRRQQRDTPFPFGPFIALAGVVVLLFGPGVLPLFAW</sequence>
<dbReference type="RefSeq" id="WP_116357459.1">
    <property type="nucleotide sequence ID" value="NZ_LT976853.1"/>
</dbReference>
<evidence type="ECO:0000259" key="20">
    <source>
        <dbReference type="Pfam" id="PF01478"/>
    </source>
</evidence>
<evidence type="ECO:0000256" key="17">
    <source>
        <dbReference type="RuleBase" id="RU003793"/>
    </source>
</evidence>
<dbReference type="Pfam" id="PF06750">
    <property type="entry name" value="A24_N_bact"/>
    <property type="match status" value="1"/>
</dbReference>
<evidence type="ECO:0000256" key="11">
    <source>
        <dbReference type="ARBA" id="ARBA00022989"/>
    </source>
</evidence>
<evidence type="ECO:0000256" key="2">
    <source>
        <dbReference type="ARBA" id="ARBA00005801"/>
    </source>
</evidence>
<dbReference type="PANTHER" id="PTHR30487">
    <property type="entry name" value="TYPE 4 PREPILIN-LIKE PROTEINS LEADER PEPTIDE-PROCESSING ENZYME"/>
    <property type="match status" value="1"/>
</dbReference>
<evidence type="ECO:0000256" key="18">
    <source>
        <dbReference type="RuleBase" id="RU003794"/>
    </source>
</evidence>
<evidence type="ECO:0000256" key="13">
    <source>
        <dbReference type="ARBA" id="ARBA00023268"/>
    </source>
</evidence>
<keyword evidence="3" id="KW-1003">Cell membrane</keyword>
<feature type="transmembrane region" description="Helical" evidence="19">
    <location>
        <begin position="280"/>
        <end position="302"/>
    </location>
</feature>
<evidence type="ECO:0000256" key="3">
    <source>
        <dbReference type="ARBA" id="ARBA00022475"/>
    </source>
</evidence>
<evidence type="ECO:0000256" key="12">
    <source>
        <dbReference type="ARBA" id="ARBA00023136"/>
    </source>
</evidence>
<comment type="subcellular location">
    <subcellularLocation>
        <location evidence="1">Cell inner membrane</location>
        <topology evidence="1">Multi-pass membrane protein</topology>
    </subcellularLocation>
    <subcellularLocation>
        <location evidence="18">Cell membrane</location>
        <topology evidence="18">Multi-pass membrane protein</topology>
    </subcellularLocation>
</comment>
<dbReference type="EC" id="3.4.23.43" evidence="15 18"/>
<dbReference type="InterPro" id="IPR000045">
    <property type="entry name" value="Prepilin_IV_endopep_pep"/>
</dbReference>
<feature type="transmembrane region" description="Helical" evidence="19">
    <location>
        <begin position="31"/>
        <end position="52"/>
    </location>
</feature>
<evidence type="ECO:0000256" key="1">
    <source>
        <dbReference type="ARBA" id="ARBA00004429"/>
    </source>
</evidence>
<feature type="domain" description="Prepilin peptidase A24 N-terminal" evidence="21">
    <location>
        <begin position="39"/>
        <end position="144"/>
    </location>
</feature>
<keyword evidence="11 19" id="KW-1133">Transmembrane helix</keyword>
<dbReference type="GO" id="GO:0004190">
    <property type="term" value="F:aspartic-type endopeptidase activity"/>
    <property type="evidence" value="ECO:0007669"/>
    <property type="project" value="UniProtKB-EC"/>
</dbReference>
<feature type="transmembrane region" description="Helical" evidence="19">
    <location>
        <begin position="202"/>
        <end position="221"/>
    </location>
</feature>
<name>A0A375BS08_9BURK</name>
<keyword evidence="9 18" id="KW-0812">Transmembrane</keyword>
<keyword evidence="8" id="KW-0949">S-adenosyl-L-methionine</keyword>
<dbReference type="OrthoDB" id="9789291at2"/>
<feature type="transmembrane region" description="Helical" evidence="19">
    <location>
        <begin position="148"/>
        <end position="166"/>
    </location>
</feature>
<keyword evidence="7 18" id="KW-0808">Transferase</keyword>
<dbReference type="InterPro" id="IPR010627">
    <property type="entry name" value="Prepilin_pept_A24_N"/>
</dbReference>
<keyword evidence="10 18" id="KW-0378">Hydrolase</keyword>
<comment type="similarity">
    <text evidence="2 17">Belongs to the peptidase A24 family.</text>
</comment>
<evidence type="ECO:0000256" key="14">
    <source>
        <dbReference type="ARBA" id="ARBA00050401"/>
    </source>
</evidence>
<evidence type="ECO:0000256" key="4">
    <source>
        <dbReference type="ARBA" id="ARBA00022519"/>
    </source>
</evidence>
<evidence type="ECO:0000256" key="5">
    <source>
        <dbReference type="ARBA" id="ARBA00022603"/>
    </source>
</evidence>
<evidence type="ECO:0000256" key="15">
    <source>
        <dbReference type="ARBA" id="ARBA00067082"/>
    </source>
</evidence>
<reference evidence="22" key="1">
    <citation type="submission" date="2018-01" db="EMBL/GenBank/DDBJ databases">
        <authorList>
            <person name="Clerissi C."/>
        </authorList>
    </citation>
    <scope>NUCLEOTIDE SEQUENCE</scope>
    <source>
        <strain evidence="22">Cupriavidus sp. LMG 19464</strain>
    </source>
</reference>
<dbReference type="Proteomes" id="UP000256780">
    <property type="component" value="Chromosome CBM2587_a"/>
</dbReference>
<comment type="caution">
    <text evidence="22">The sequence shown here is derived from an EMBL/GenBank/DDBJ whole genome shotgun (WGS) entry which is preliminary data.</text>
</comment>
<dbReference type="GO" id="GO:0008168">
    <property type="term" value="F:methyltransferase activity"/>
    <property type="evidence" value="ECO:0007669"/>
    <property type="project" value="UniProtKB-KW"/>
</dbReference>
<keyword evidence="12 19" id="KW-0472">Membrane</keyword>
<accession>A0A375BS08</accession>
<comment type="catalytic activity">
    <reaction evidence="14 18">
        <text>Typically cleaves a -Gly-|-Phe- bond to release an N-terminal, basic peptide of 5-8 residues from type IV prepilin, and then N-methylates the new N-terminal amino group, the methyl donor being S-adenosyl-L-methionine.</text>
        <dbReference type="EC" id="3.4.23.43"/>
    </reaction>
</comment>